<dbReference type="GO" id="GO:0000978">
    <property type="term" value="F:RNA polymerase II cis-regulatory region sequence-specific DNA binding"/>
    <property type="evidence" value="ECO:0007669"/>
    <property type="project" value="TreeGrafter"/>
</dbReference>
<evidence type="ECO:0000256" key="9">
    <source>
        <dbReference type="ARBA" id="ARBA00023163"/>
    </source>
</evidence>
<dbReference type="EMBL" id="HG973403">
    <property type="protein sequence ID" value="CDO67942.1"/>
    <property type="molecule type" value="mRNA"/>
</dbReference>
<dbReference type="InterPro" id="IPR013019">
    <property type="entry name" value="MAD_homology_MH1"/>
</dbReference>
<evidence type="ECO:0000256" key="6">
    <source>
        <dbReference type="ARBA" id="ARBA00022833"/>
    </source>
</evidence>
<dbReference type="SMART" id="SM00523">
    <property type="entry name" value="DWA"/>
    <property type="match status" value="1"/>
</dbReference>
<dbReference type="InterPro" id="IPR003619">
    <property type="entry name" value="MAD_homology1_Dwarfin-type"/>
</dbReference>
<evidence type="ECO:0000256" key="7">
    <source>
        <dbReference type="ARBA" id="ARBA00023015"/>
    </source>
</evidence>
<feature type="domain" description="MH1" evidence="12">
    <location>
        <begin position="10"/>
        <end position="134"/>
    </location>
</feature>
<comment type="similarity">
    <text evidence="3">Belongs to the dwarfin/SMAD family.</text>
</comment>
<name>A0A077SMW2_9METZ</name>
<reference evidence="13" key="1">
    <citation type="journal article" date="2014" name="Nat. Commun.">
        <title>Developmental gene expression provides clues to relationships between sponge and eumetazoan body plans.</title>
        <authorList>
            <person name="Leininger S."/>
            <person name="Adamski M."/>
            <person name="Bergum B."/>
            <person name="Guder C."/>
            <person name="Liu J."/>
            <person name="Laplante M."/>
            <person name="Brate J."/>
            <person name="Hoffmann F."/>
            <person name="Fortunato S."/>
            <person name="Jordal S."/>
            <person name="Rapp H.T."/>
            <person name="Adamska M."/>
        </authorList>
    </citation>
    <scope>NUCLEOTIDE SEQUENCE</scope>
</reference>
<keyword evidence="7" id="KW-0805">Transcription regulation</keyword>
<dbReference type="GO" id="GO:0046872">
    <property type="term" value="F:metal ion binding"/>
    <property type="evidence" value="ECO:0007669"/>
    <property type="project" value="UniProtKB-KW"/>
</dbReference>
<protein>
    <submittedName>
        <fullName evidence="13">Smad 4 SciSmad4</fullName>
    </submittedName>
</protein>
<dbReference type="GO" id="GO:0005737">
    <property type="term" value="C:cytoplasm"/>
    <property type="evidence" value="ECO:0007669"/>
    <property type="project" value="UniProtKB-SubCell"/>
</dbReference>
<evidence type="ECO:0000256" key="5">
    <source>
        <dbReference type="ARBA" id="ARBA00022723"/>
    </source>
</evidence>
<dbReference type="InterPro" id="IPR013790">
    <property type="entry name" value="Dwarfin"/>
</dbReference>
<dbReference type="Gene3D" id="3.90.520.10">
    <property type="entry name" value="SMAD MH1 domain"/>
    <property type="match status" value="1"/>
</dbReference>
<evidence type="ECO:0000256" key="11">
    <source>
        <dbReference type="SAM" id="MobiDB-lite"/>
    </source>
</evidence>
<evidence type="ECO:0000313" key="13">
    <source>
        <dbReference type="EMBL" id="CDO67942.1"/>
    </source>
</evidence>
<keyword evidence="8" id="KW-0238">DNA-binding</keyword>
<dbReference type="PANTHER" id="PTHR13703">
    <property type="entry name" value="SMAD"/>
    <property type="match status" value="1"/>
</dbReference>
<dbReference type="FunFam" id="3.90.520.10:FF:000002">
    <property type="entry name" value="Mothers against decapentaplegic homolog"/>
    <property type="match status" value="1"/>
</dbReference>
<dbReference type="CDD" id="cd10492">
    <property type="entry name" value="MH1_SMAD_4"/>
    <property type="match status" value="1"/>
</dbReference>
<organism evidence="13">
    <name type="scientific">Sycon ciliatum</name>
    <dbReference type="NCBI Taxonomy" id="27933"/>
    <lineage>
        <taxon>Eukaryota</taxon>
        <taxon>Metazoa</taxon>
        <taxon>Porifera</taxon>
        <taxon>Calcarea</taxon>
        <taxon>Calcaronea</taxon>
        <taxon>Leucosolenida</taxon>
        <taxon>Sycettidae</taxon>
        <taxon>Sycon</taxon>
    </lineage>
</organism>
<dbReference type="AlphaFoldDB" id="A0A077SMW2"/>
<dbReference type="SUPFAM" id="SSF56366">
    <property type="entry name" value="SMAD MH1 domain"/>
    <property type="match status" value="1"/>
</dbReference>
<proteinExistence type="evidence at transcript level"/>
<evidence type="ECO:0000256" key="8">
    <source>
        <dbReference type="ARBA" id="ARBA00023125"/>
    </source>
</evidence>
<dbReference type="Pfam" id="PF03165">
    <property type="entry name" value="MH1"/>
    <property type="match status" value="1"/>
</dbReference>
<keyword evidence="9" id="KW-0804">Transcription</keyword>
<evidence type="ECO:0000256" key="4">
    <source>
        <dbReference type="ARBA" id="ARBA00022490"/>
    </source>
</evidence>
<feature type="region of interest" description="Disordered" evidence="11">
    <location>
        <begin position="151"/>
        <end position="170"/>
    </location>
</feature>
<evidence type="ECO:0000256" key="3">
    <source>
        <dbReference type="ARBA" id="ARBA00005545"/>
    </source>
</evidence>
<dbReference type="GO" id="GO:0030154">
    <property type="term" value="P:cell differentiation"/>
    <property type="evidence" value="ECO:0007669"/>
    <property type="project" value="TreeGrafter"/>
</dbReference>
<evidence type="ECO:0000256" key="1">
    <source>
        <dbReference type="ARBA" id="ARBA00004123"/>
    </source>
</evidence>
<keyword evidence="5" id="KW-0479">Metal-binding</keyword>
<feature type="non-terminal residue" evidence="13">
    <location>
        <position position="213"/>
    </location>
</feature>
<dbReference type="GO" id="GO:0071144">
    <property type="term" value="C:heteromeric SMAD protein complex"/>
    <property type="evidence" value="ECO:0007669"/>
    <property type="project" value="TreeGrafter"/>
</dbReference>
<dbReference type="InterPro" id="IPR036578">
    <property type="entry name" value="SMAD_MH1_sf"/>
</dbReference>
<keyword evidence="10" id="KW-0539">Nucleus</keyword>
<dbReference type="PROSITE" id="PS51075">
    <property type="entry name" value="MH1"/>
    <property type="match status" value="1"/>
</dbReference>
<evidence type="ECO:0000256" key="10">
    <source>
        <dbReference type="ARBA" id="ARBA00023242"/>
    </source>
</evidence>
<dbReference type="GO" id="GO:0070411">
    <property type="term" value="F:I-SMAD binding"/>
    <property type="evidence" value="ECO:0007669"/>
    <property type="project" value="TreeGrafter"/>
</dbReference>
<keyword evidence="6" id="KW-0862">Zinc</keyword>
<evidence type="ECO:0000256" key="2">
    <source>
        <dbReference type="ARBA" id="ARBA00004496"/>
    </source>
</evidence>
<gene>
    <name evidence="13" type="primary">Smad4</name>
</gene>
<keyword evidence="4" id="KW-0963">Cytoplasm</keyword>
<dbReference type="PANTHER" id="PTHR13703:SF45">
    <property type="entry name" value="MOTHERS AGAINST DECAPENTAPLEGIC HOMOLOG"/>
    <property type="match status" value="1"/>
</dbReference>
<dbReference type="GO" id="GO:0000981">
    <property type="term" value="F:DNA-binding transcription factor activity, RNA polymerase II-specific"/>
    <property type="evidence" value="ECO:0007669"/>
    <property type="project" value="TreeGrafter"/>
</dbReference>
<dbReference type="GO" id="GO:0060395">
    <property type="term" value="P:SMAD protein signal transduction"/>
    <property type="evidence" value="ECO:0007669"/>
    <property type="project" value="TreeGrafter"/>
</dbReference>
<dbReference type="GO" id="GO:0009653">
    <property type="term" value="P:anatomical structure morphogenesis"/>
    <property type="evidence" value="ECO:0007669"/>
    <property type="project" value="TreeGrafter"/>
</dbReference>
<accession>A0A077SMW2</accession>
<comment type="subcellular location">
    <subcellularLocation>
        <location evidence="2">Cytoplasm</location>
    </subcellularLocation>
    <subcellularLocation>
        <location evidence="1">Nucleus</location>
    </subcellularLocation>
</comment>
<evidence type="ECO:0000259" key="12">
    <source>
        <dbReference type="PROSITE" id="PS51075"/>
    </source>
</evidence>
<sequence length="213" mass="23625">MMQNADPITTTVLQLMCHRTDGETELFARRAIDSLVKKLKDRKDELDALITAVTTSGSQPSKCVTIQRTLDGRLQIAGRKAFPHIIYARLWRWSDLTRNELKSLPCCQFGFDGKHDVVCINPFHYERIIGADIGPGQLGGDVNVSSLPVAQGNQASPIQPTSQGPDNVTMTSEISLPSLYSNNGTSHGQHQQQQQQQQFMDFRSLNMGDQQVA</sequence>